<name>A0A5R8WIC8_9BACT</name>
<organism evidence="3 4">
    <name type="scientific">Hymenobacter jeollabukensis</name>
    <dbReference type="NCBI Taxonomy" id="2025313"/>
    <lineage>
        <taxon>Bacteria</taxon>
        <taxon>Pseudomonadati</taxon>
        <taxon>Bacteroidota</taxon>
        <taxon>Cytophagia</taxon>
        <taxon>Cytophagales</taxon>
        <taxon>Hymenobacteraceae</taxon>
        <taxon>Hymenobacter</taxon>
    </lineage>
</organism>
<dbReference type="Pfam" id="PF18145">
    <property type="entry name" value="SAVED"/>
    <property type="match status" value="1"/>
</dbReference>
<evidence type="ECO:0000313" key="3">
    <source>
        <dbReference type="EMBL" id="TLM87852.1"/>
    </source>
</evidence>
<feature type="region of interest" description="Disordered" evidence="1">
    <location>
        <begin position="1"/>
        <end position="33"/>
    </location>
</feature>
<keyword evidence="4" id="KW-1185">Reference proteome</keyword>
<dbReference type="Proteomes" id="UP000305517">
    <property type="component" value="Unassembled WGS sequence"/>
</dbReference>
<protein>
    <submittedName>
        <fullName evidence="3">SAVED domain-containing protein</fullName>
    </submittedName>
</protein>
<dbReference type="OrthoDB" id="8450256at2"/>
<reference evidence="3 4" key="1">
    <citation type="submission" date="2019-05" db="EMBL/GenBank/DDBJ databases">
        <title>Hymenobacter edaphi sp. nov., isolated from abandoned arsenic-contaminated farmland soil.</title>
        <authorList>
            <person name="Nie L."/>
        </authorList>
    </citation>
    <scope>NUCLEOTIDE SEQUENCE [LARGE SCALE GENOMIC DNA]</scope>
    <source>
        <strain evidence="3 4">1-3-3-8</strain>
    </source>
</reference>
<evidence type="ECO:0000256" key="1">
    <source>
        <dbReference type="SAM" id="MobiDB-lite"/>
    </source>
</evidence>
<feature type="region of interest" description="Disordered" evidence="1">
    <location>
        <begin position="71"/>
        <end position="95"/>
    </location>
</feature>
<feature type="domain" description="SMODS-associated and fused to various effectors" evidence="2">
    <location>
        <begin position="224"/>
        <end position="400"/>
    </location>
</feature>
<gene>
    <name evidence="3" type="ORF">FDY95_25490</name>
</gene>
<evidence type="ECO:0000259" key="2">
    <source>
        <dbReference type="Pfam" id="PF18145"/>
    </source>
</evidence>
<accession>A0A5R8WIC8</accession>
<feature type="compositionally biased region" description="Basic and acidic residues" evidence="1">
    <location>
        <begin position="76"/>
        <end position="95"/>
    </location>
</feature>
<dbReference type="RefSeq" id="WP_138082496.1">
    <property type="nucleotide sequence ID" value="NZ_VAJM01000021.1"/>
</dbReference>
<dbReference type="EMBL" id="VAJM01000021">
    <property type="protein sequence ID" value="TLM87852.1"/>
    <property type="molecule type" value="Genomic_DNA"/>
</dbReference>
<dbReference type="InterPro" id="IPR040836">
    <property type="entry name" value="SAVED"/>
</dbReference>
<evidence type="ECO:0000313" key="4">
    <source>
        <dbReference type="Proteomes" id="UP000305517"/>
    </source>
</evidence>
<sequence>MPAAKTSRKTPAAPAGQPAKQKKAQRTSPTESVRVEVWTRAAGRCQLCNEWLLESTQIGHYSYRRGEMAHIVGQSDDPRSPRTDSPLTKEQRENPDNFMLLCQPDHDTIDHKLGVGEFTIAKLHELKREQEAHMRHVTGLPRNKKTCVVRVFGTIRSNTVQLSRQECNETTLRHANPRFAQFYLDPRNEGTEIELTPLGNPEDHASLEIYWSAARTAIIKGIGKIQDAVKAGDITHLSIFPFARIPALVYFGFHLGNKVRVTLFERHRVAEEEWYWQPDAATLAFEWRRLQQGTQVDSVALIVNISGTIPIADLPSAFDQRFTVYELRPVGVTPVPGLIASQATLGAFRGCYRQFLGMLEQEHKSARQLHLFPSVPLSIGVAVGMDLMPNVHPELLVYDRCPSNFALALTVNS</sequence>
<proteinExistence type="predicted"/>
<dbReference type="NCBIfam" id="NF033611">
    <property type="entry name" value="SAVED"/>
    <property type="match status" value="1"/>
</dbReference>
<dbReference type="AlphaFoldDB" id="A0A5R8WIC8"/>
<comment type="caution">
    <text evidence="3">The sequence shown here is derived from an EMBL/GenBank/DDBJ whole genome shotgun (WGS) entry which is preliminary data.</text>
</comment>